<dbReference type="EnsemblMetazoa" id="ASIC007201-RA">
    <property type="protein sequence ID" value="ASIC007201-PA"/>
    <property type="gene ID" value="ASIC007201"/>
</dbReference>
<reference evidence="3" key="2">
    <citation type="submission" date="2020-05" db="UniProtKB">
        <authorList>
            <consortium name="EnsemblMetazoa"/>
        </authorList>
    </citation>
    <scope>IDENTIFICATION</scope>
</reference>
<sequence length="53" mass="5655">MTKGGNRRISCGAGNRGSGGGGGNWQHCRCCWKLPTTMQGGLQAHQGYQDYIV</sequence>
<reference evidence="2 4" key="1">
    <citation type="journal article" date="2014" name="BMC Genomics">
        <title>Genome sequence of Anopheles sinensis provides insight into genetics basis of mosquito competence for malaria parasites.</title>
        <authorList>
            <person name="Zhou D."/>
            <person name="Zhang D."/>
            <person name="Ding G."/>
            <person name="Shi L."/>
            <person name="Hou Q."/>
            <person name="Ye Y."/>
            <person name="Xu Y."/>
            <person name="Zhou H."/>
            <person name="Xiong C."/>
            <person name="Li S."/>
            <person name="Yu J."/>
            <person name="Hong S."/>
            <person name="Yu X."/>
            <person name="Zou P."/>
            <person name="Chen C."/>
            <person name="Chang X."/>
            <person name="Wang W."/>
            <person name="Lv Y."/>
            <person name="Sun Y."/>
            <person name="Ma L."/>
            <person name="Shen B."/>
            <person name="Zhu C."/>
        </authorList>
    </citation>
    <scope>NUCLEOTIDE SEQUENCE [LARGE SCALE GENOMIC DNA]</scope>
</reference>
<evidence type="ECO:0000313" key="2">
    <source>
        <dbReference type="EMBL" id="KFB39831.1"/>
    </source>
</evidence>
<evidence type="ECO:0000313" key="4">
    <source>
        <dbReference type="Proteomes" id="UP000030765"/>
    </source>
</evidence>
<dbReference type="AlphaFoldDB" id="A0A084VPD7"/>
<gene>
    <name evidence="2" type="ORF">ZHAS_00007201</name>
</gene>
<dbReference type="VEuPathDB" id="VectorBase:ASIC007201"/>
<proteinExistence type="predicted"/>
<feature type="compositionally biased region" description="Gly residues" evidence="1">
    <location>
        <begin position="14"/>
        <end position="24"/>
    </location>
</feature>
<evidence type="ECO:0000256" key="1">
    <source>
        <dbReference type="SAM" id="MobiDB-lite"/>
    </source>
</evidence>
<dbReference type="Proteomes" id="UP000030765">
    <property type="component" value="Unassembled WGS sequence"/>
</dbReference>
<dbReference type="EMBL" id="ATLV01014998">
    <property type="status" value="NOT_ANNOTATED_CDS"/>
    <property type="molecule type" value="Genomic_DNA"/>
</dbReference>
<dbReference type="EMBL" id="KE524999">
    <property type="protein sequence ID" value="KFB39831.1"/>
    <property type="molecule type" value="Genomic_DNA"/>
</dbReference>
<keyword evidence="4" id="KW-1185">Reference proteome</keyword>
<protein>
    <submittedName>
        <fullName evidence="2 3">Uncharacterized protein</fullName>
    </submittedName>
</protein>
<organism evidence="2">
    <name type="scientific">Anopheles sinensis</name>
    <name type="common">Mosquito</name>
    <dbReference type="NCBI Taxonomy" id="74873"/>
    <lineage>
        <taxon>Eukaryota</taxon>
        <taxon>Metazoa</taxon>
        <taxon>Ecdysozoa</taxon>
        <taxon>Arthropoda</taxon>
        <taxon>Hexapoda</taxon>
        <taxon>Insecta</taxon>
        <taxon>Pterygota</taxon>
        <taxon>Neoptera</taxon>
        <taxon>Endopterygota</taxon>
        <taxon>Diptera</taxon>
        <taxon>Nematocera</taxon>
        <taxon>Culicoidea</taxon>
        <taxon>Culicidae</taxon>
        <taxon>Anophelinae</taxon>
        <taxon>Anopheles</taxon>
    </lineage>
</organism>
<evidence type="ECO:0000313" key="3">
    <source>
        <dbReference type="EnsemblMetazoa" id="ASIC007201-PA"/>
    </source>
</evidence>
<accession>A0A084VPD7</accession>
<feature type="region of interest" description="Disordered" evidence="1">
    <location>
        <begin position="1"/>
        <end position="24"/>
    </location>
</feature>
<name>A0A084VPD7_ANOSI</name>